<evidence type="ECO:0000256" key="5">
    <source>
        <dbReference type="PIRSR" id="PIRSR615500-1"/>
    </source>
</evidence>
<feature type="active site" description="Charge relay system" evidence="5 6">
    <location>
        <position position="410"/>
    </location>
</feature>
<gene>
    <name evidence="12" type="ORF">SAMN05421810_1113</name>
</gene>
<feature type="compositionally biased region" description="Low complexity" evidence="8">
    <location>
        <begin position="199"/>
        <end position="217"/>
    </location>
</feature>
<feature type="chain" id="PRO_5011636349" evidence="10">
    <location>
        <begin position="37"/>
        <end position="539"/>
    </location>
</feature>
<dbReference type="PANTHER" id="PTHR43806:SF11">
    <property type="entry name" value="CEREVISIN-RELATED"/>
    <property type="match status" value="1"/>
</dbReference>
<comment type="similarity">
    <text evidence="1 6 7">Belongs to the peptidase S8 family.</text>
</comment>
<evidence type="ECO:0000256" key="4">
    <source>
        <dbReference type="ARBA" id="ARBA00022825"/>
    </source>
</evidence>
<feature type="domain" description="Peptidase S8/S53" evidence="11">
    <location>
        <begin position="110"/>
        <end position="459"/>
    </location>
</feature>
<keyword evidence="10" id="KW-0732">Signal</keyword>
<feature type="region of interest" description="Disordered" evidence="8">
    <location>
        <begin position="34"/>
        <end position="59"/>
    </location>
</feature>
<sequence length="539" mass="56151">MATRSGVRRTPRVTAVVLAATVAVLAPGVPVSPAGAQETGSAVTPPPVNPGMYPGNGGVRPDKAYVKKIECVTRRELDENVVLPNKPWGQQYLRVEELHKLTRSATGSAGGGVKVAVIDTGVTPHPFFQGRVEPGGDYVAEVAPGAGLEDCDGHGTEVAGIIAANPRDPNIGFVGVAPDATIVSIRQSSQNYGPPDENQAQPPAQDEPGQPGGEQQPENPPEGGSGDQPNALRGSGGAGTGPAQNGPTRQLNKEDAAGNLTTLAYAVARATEIEGVRVINISINNCRDAALPMNEGEARLQAAVHHAVERDIVVVAAAGNTSESCKQNDQLDPSKPRSIVTPPWFANDVLSVAAIDETGSVADFSVNGPWVSVAAPGTNIISLDPAKNSNLLANRMVEGNGEPMPIQGTSFAAPYVSGVVALVRAKYPHLSARQVMHRITSTAQHPGGREGRDNFTGYGVINPMAALTATIPSEEGVPPARPERMPSDMPPWHEGSDVPLIVAFAGAGGALVALFVTLFVVHTIRRNRREPTTPRRGTV</sequence>
<evidence type="ECO:0000256" key="7">
    <source>
        <dbReference type="RuleBase" id="RU003355"/>
    </source>
</evidence>
<dbReference type="OrthoDB" id="9798386at2"/>
<evidence type="ECO:0000256" key="10">
    <source>
        <dbReference type="SAM" id="SignalP"/>
    </source>
</evidence>
<dbReference type="AlphaFoldDB" id="A0A1I6A1S0"/>
<dbReference type="RefSeq" id="WP_092535184.1">
    <property type="nucleotide sequence ID" value="NZ_FOWW01000011.1"/>
</dbReference>
<feature type="transmembrane region" description="Helical" evidence="9">
    <location>
        <begin position="498"/>
        <end position="521"/>
    </location>
</feature>
<dbReference type="PROSITE" id="PS00138">
    <property type="entry name" value="SUBTILASE_SER"/>
    <property type="match status" value="1"/>
</dbReference>
<keyword evidence="3 6" id="KW-0378">Hydrolase</keyword>
<evidence type="ECO:0000256" key="2">
    <source>
        <dbReference type="ARBA" id="ARBA00022670"/>
    </source>
</evidence>
<dbReference type="InterPro" id="IPR023827">
    <property type="entry name" value="Peptidase_S8_Asp-AS"/>
</dbReference>
<evidence type="ECO:0000259" key="11">
    <source>
        <dbReference type="Pfam" id="PF00082"/>
    </source>
</evidence>
<feature type="signal peptide" evidence="10">
    <location>
        <begin position="1"/>
        <end position="36"/>
    </location>
</feature>
<evidence type="ECO:0000313" key="13">
    <source>
        <dbReference type="Proteomes" id="UP000198727"/>
    </source>
</evidence>
<keyword evidence="2 6" id="KW-0645">Protease</keyword>
<dbReference type="Gene3D" id="3.40.50.200">
    <property type="entry name" value="Peptidase S8/S53 domain"/>
    <property type="match status" value="2"/>
</dbReference>
<evidence type="ECO:0000256" key="8">
    <source>
        <dbReference type="SAM" id="MobiDB-lite"/>
    </source>
</evidence>
<dbReference type="InterPro" id="IPR000209">
    <property type="entry name" value="Peptidase_S8/S53_dom"/>
</dbReference>
<feature type="active site" description="Charge relay system" evidence="5 6">
    <location>
        <position position="119"/>
    </location>
</feature>
<keyword evidence="9" id="KW-0812">Transmembrane</keyword>
<keyword evidence="13" id="KW-1185">Reference proteome</keyword>
<evidence type="ECO:0000313" key="12">
    <source>
        <dbReference type="EMBL" id="SFQ62659.1"/>
    </source>
</evidence>
<keyword evidence="9" id="KW-0472">Membrane</keyword>
<organism evidence="12 13">
    <name type="scientific">Amycolatopsis arida</name>
    <dbReference type="NCBI Taxonomy" id="587909"/>
    <lineage>
        <taxon>Bacteria</taxon>
        <taxon>Bacillati</taxon>
        <taxon>Actinomycetota</taxon>
        <taxon>Actinomycetes</taxon>
        <taxon>Pseudonocardiales</taxon>
        <taxon>Pseudonocardiaceae</taxon>
        <taxon>Amycolatopsis</taxon>
    </lineage>
</organism>
<feature type="active site" description="Charge relay system" evidence="5 6">
    <location>
        <position position="154"/>
    </location>
</feature>
<dbReference type="PROSITE" id="PS00136">
    <property type="entry name" value="SUBTILASE_ASP"/>
    <property type="match status" value="1"/>
</dbReference>
<evidence type="ECO:0000256" key="3">
    <source>
        <dbReference type="ARBA" id="ARBA00022801"/>
    </source>
</evidence>
<dbReference type="PANTHER" id="PTHR43806">
    <property type="entry name" value="PEPTIDASE S8"/>
    <property type="match status" value="1"/>
</dbReference>
<evidence type="ECO:0000256" key="9">
    <source>
        <dbReference type="SAM" id="Phobius"/>
    </source>
</evidence>
<dbReference type="InterPro" id="IPR050131">
    <property type="entry name" value="Peptidase_S8_subtilisin-like"/>
</dbReference>
<feature type="region of interest" description="Disordered" evidence="8">
    <location>
        <begin position="188"/>
        <end position="252"/>
    </location>
</feature>
<dbReference type="PROSITE" id="PS51892">
    <property type="entry name" value="SUBTILASE"/>
    <property type="match status" value="1"/>
</dbReference>
<dbReference type="GO" id="GO:0006508">
    <property type="term" value="P:proteolysis"/>
    <property type="evidence" value="ECO:0007669"/>
    <property type="project" value="UniProtKB-KW"/>
</dbReference>
<keyword evidence="9" id="KW-1133">Transmembrane helix</keyword>
<dbReference type="STRING" id="587909.SAMN05421810_1113"/>
<protein>
    <submittedName>
        <fullName evidence="12">Membrane-anchored mycosin MYCP</fullName>
    </submittedName>
</protein>
<keyword evidence="4 6" id="KW-0720">Serine protease</keyword>
<dbReference type="PRINTS" id="PR00723">
    <property type="entry name" value="SUBTILISIN"/>
</dbReference>
<name>A0A1I6A1S0_9PSEU</name>
<proteinExistence type="inferred from homology"/>
<dbReference type="SUPFAM" id="SSF52743">
    <property type="entry name" value="Subtilisin-like"/>
    <property type="match status" value="1"/>
</dbReference>
<dbReference type="InterPro" id="IPR023828">
    <property type="entry name" value="Peptidase_S8_Ser-AS"/>
</dbReference>
<dbReference type="InterPro" id="IPR022398">
    <property type="entry name" value="Peptidase_S8_His-AS"/>
</dbReference>
<dbReference type="EMBL" id="FOWW01000011">
    <property type="protein sequence ID" value="SFQ62659.1"/>
    <property type="molecule type" value="Genomic_DNA"/>
</dbReference>
<dbReference type="Pfam" id="PF00082">
    <property type="entry name" value="Peptidase_S8"/>
    <property type="match status" value="1"/>
</dbReference>
<dbReference type="InterPro" id="IPR015500">
    <property type="entry name" value="Peptidase_S8_subtilisin-rel"/>
</dbReference>
<accession>A0A1I6A1S0</accession>
<evidence type="ECO:0000256" key="6">
    <source>
        <dbReference type="PROSITE-ProRule" id="PRU01240"/>
    </source>
</evidence>
<dbReference type="InterPro" id="IPR036852">
    <property type="entry name" value="Peptidase_S8/S53_dom_sf"/>
</dbReference>
<evidence type="ECO:0000256" key="1">
    <source>
        <dbReference type="ARBA" id="ARBA00011073"/>
    </source>
</evidence>
<dbReference type="Proteomes" id="UP000198727">
    <property type="component" value="Unassembled WGS sequence"/>
</dbReference>
<reference evidence="13" key="1">
    <citation type="submission" date="2016-10" db="EMBL/GenBank/DDBJ databases">
        <authorList>
            <person name="Varghese N."/>
            <person name="Submissions S."/>
        </authorList>
    </citation>
    <scope>NUCLEOTIDE SEQUENCE [LARGE SCALE GENOMIC DNA]</scope>
    <source>
        <strain evidence="13">CGMCC 4.5579</strain>
    </source>
</reference>
<dbReference type="GO" id="GO:0004252">
    <property type="term" value="F:serine-type endopeptidase activity"/>
    <property type="evidence" value="ECO:0007669"/>
    <property type="project" value="UniProtKB-UniRule"/>
</dbReference>
<dbReference type="PROSITE" id="PS00137">
    <property type="entry name" value="SUBTILASE_HIS"/>
    <property type="match status" value="1"/>
</dbReference>